<dbReference type="EMBL" id="JBHTAR010000011">
    <property type="protein sequence ID" value="MFC7200336.1"/>
    <property type="molecule type" value="Genomic_DNA"/>
</dbReference>
<keyword evidence="3" id="KW-1185">Reference proteome</keyword>
<accession>A0ABD5Z589</accession>
<protein>
    <submittedName>
        <fullName evidence="2">DUF1059 domain-containing protein</fullName>
    </submittedName>
</protein>
<comment type="caution">
    <text evidence="2">The sequence shown here is derived from an EMBL/GenBank/DDBJ whole genome shotgun (WGS) entry which is preliminary data.</text>
</comment>
<dbReference type="AlphaFoldDB" id="A0ABD5Z589"/>
<feature type="region of interest" description="Disordered" evidence="1">
    <location>
        <begin position="34"/>
        <end position="56"/>
    </location>
</feature>
<gene>
    <name evidence="2" type="ORF">ACFQJ9_13090</name>
</gene>
<feature type="compositionally biased region" description="Basic and acidic residues" evidence="1">
    <location>
        <begin position="34"/>
        <end position="47"/>
    </location>
</feature>
<evidence type="ECO:0000313" key="2">
    <source>
        <dbReference type="EMBL" id="MFC7200336.1"/>
    </source>
</evidence>
<dbReference type="RefSeq" id="WP_279527121.1">
    <property type="nucleotide sequence ID" value="NZ_CP122312.1"/>
</dbReference>
<organism evidence="2 3">
    <name type="scientific">Halospeciosus flavus</name>
    <dbReference type="NCBI Taxonomy" id="3032283"/>
    <lineage>
        <taxon>Archaea</taxon>
        <taxon>Methanobacteriati</taxon>
        <taxon>Methanobacteriota</taxon>
        <taxon>Stenosarchaea group</taxon>
        <taxon>Halobacteria</taxon>
        <taxon>Halobacteriales</taxon>
        <taxon>Halobacteriaceae</taxon>
        <taxon>Halospeciosus</taxon>
    </lineage>
</organism>
<dbReference type="Proteomes" id="UP001596447">
    <property type="component" value="Unassembled WGS sequence"/>
</dbReference>
<evidence type="ECO:0000256" key="1">
    <source>
        <dbReference type="SAM" id="MobiDB-lite"/>
    </source>
</evidence>
<name>A0ABD5Z589_9EURY</name>
<reference evidence="2 3" key="1">
    <citation type="journal article" date="2019" name="Int. J. Syst. Evol. Microbiol.">
        <title>The Global Catalogue of Microorganisms (GCM) 10K type strain sequencing project: providing services to taxonomists for standard genome sequencing and annotation.</title>
        <authorList>
            <consortium name="The Broad Institute Genomics Platform"/>
            <consortium name="The Broad Institute Genome Sequencing Center for Infectious Disease"/>
            <person name="Wu L."/>
            <person name="Ma J."/>
        </authorList>
    </citation>
    <scope>NUCLEOTIDE SEQUENCE [LARGE SCALE GENOMIC DNA]</scope>
    <source>
        <strain evidence="2 3">XZGYJ-43</strain>
    </source>
</reference>
<proteinExistence type="predicted"/>
<sequence length="56" mass="6338">MVKTVACADAGHDCDFVVQTDNVDELVHHYMDHAERQHDREVSRSDAEDLVTEVPT</sequence>
<dbReference type="InterPro" id="IPR009409">
    <property type="entry name" value="DUF1059"/>
</dbReference>
<evidence type="ECO:0000313" key="3">
    <source>
        <dbReference type="Proteomes" id="UP001596447"/>
    </source>
</evidence>
<dbReference type="Pfam" id="PF06348">
    <property type="entry name" value="DUF1059"/>
    <property type="match status" value="1"/>
</dbReference>